<dbReference type="PANTHER" id="PTHR42924">
    <property type="entry name" value="EXONUCLEASE"/>
    <property type="match status" value="1"/>
</dbReference>
<dbReference type="InterPro" id="IPR003141">
    <property type="entry name" value="Pol/His_phosphatase_N"/>
</dbReference>
<dbReference type="AlphaFoldDB" id="A0A939G1Z1"/>
<evidence type="ECO:0000259" key="1">
    <source>
        <dbReference type="SMART" id="SM00481"/>
    </source>
</evidence>
<name>A0A939G1Z1_9HYPH</name>
<dbReference type="SUPFAM" id="SSF89550">
    <property type="entry name" value="PHP domain-like"/>
    <property type="match status" value="1"/>
</dbReference>
<proteinExistence type="predicted"/>
<evidence type="ECO:0000313" key="3">
    <source>
        <dbReference type="Proteomes" id="UP000664122"/>
    </source>
</evidence>
<dbReference type="Proteomes" id="UP000664122">
    <property type="component" value="Unassembled WGS sequence"/>
</dbReference>
<dbReference type="Pfam" id="PF02811">
    <property type="entry name" value="PHP"/>
    <property type="match status" value="1"/>
</dbReference>
<dbReference type="GO" id="GO:0004534">
    <property type="term" value="F:5'-3' RNA exonuclease activity"/>
    <property type="evidence" value="ECO:0007669"/>
    <property type="project" value="TreeGrafter"/>
</dbReference>
<dbReference type="EMBL" id="JAFMPP010000020">
    <property type="protein sequence ID" value="MBO0664390.1"/>
    <property type="molecule type" value="Genomic_DNA"/>
</dbReference>
<reference evidence="2" key="1">
    <citation type="submission" date="2021-03" db="EMBL/GenBank/DDBJ databases">
        <title>Whole genome sequence of Jiella sp. CQZ9-1.</title>
        <authorList>
            <person name="Tuo L."/>
        </authorList>
    </citation>
    <scope>NUCLEOTIDE SEQUENCE</scope>
    <source>
        <strain evidence="2">CQZ9-1</strain>
    </source>
</reference>
<dbReference type="GO" id="GO:0035312">
    <property type="term" value="F:5'-3' DNA exonuclease activity"/>
    <property type="evidence" value="ECO:0007669"/>
    <property type="project" value="TreeGrafter"/>
</dbReference>
<dbReference type="InterPro" id="IPR016195">
    <property type="entry name" value="Pol/histidinol_Pase-like"/>
</dbReference>
<dbReference type="InterPro" id="IPR052018">
    <property type="entry name" value="PHP_domain"/>
</dbReference>
<dbReference type="NCBIfam" id="NF038032">
    <property type="entry name" value="CehA_McbA_metalo"/>
    <property type="match status" value="1"/>
</dbReference>
<feature type="domain" description="Polymerase/histidinol phosphatase N-terminal" evidence="1">
    <location>
        <begin position="16"/>
        <end position="83"/>
    </location>
</feature>
<comment type="caution">
    <text evidence="2">The sequence shown here is derived from an EMBL/GenBank/DDBJ whole genome shotgun (WGS) entry which is preliminary data.</text>
</comment>
<protein>
    <submittedName>
        <fullName evidence="2">CehA/McbA family metallohydrolase</fullName>
    </submittedName>
</protein>
<organism evidence="2 3">
    <name type="scientific">Jiella flava</name>
    <dbReference type="NCBI Taxonomy" id="2816857"/>
    <lineage>
        <taxon>Bacteria</taxon>
        <taxon>Pseudomonadati</taxon>
        <taxon>Pseudomonadota</taxon>
        <taxon>Alphaproteobacteria</taxon>
        <taxon>Hyphomicrobiales</taxon>
        <taxon>Aurantimonadaceae</taxon>
        <taxon>Jiella</taxon>
    </lineage>
</organism>
<sequence length="304" mass="33176">MDGRDAFSAAGRFYRGNIHTHSTRSDGARSPEEVCELYKSMGYDFLCLSDHFLERFDFPITSTNAYRNRGLTMILGAEIHAPENSQGEIWHVVACGLPADFTPPSPDERMESLAARAREAGAFVGIAHPQWSSLTIEDGRALADIAHAVEIWNTGCAMEVARGDGTMLLDQLINEGYSHLTGYASDDAHLRIFDAGGGWMMVKSEHNEPAALVEAMKAGRYYSTQGPTIEAIETVDGGLKVTTSKVRLIALVGRGSRAEDRYVEDGSLSEATLPTGRFAGDWGRVVICDMDGRHAWSNPIFIDG</sequence>
<dbReference type="RefSeq" id="WP_207259303.1">
    <property type="nucleotide sequence ID" value="NZ_JAFMPP010000020.1"/>
</dbReference>
<dbReference type="PANTHER" id="PTHR42924:SF3">
    <property type="entry name" value="POLYMERASE_HISTIDINOL PHOSPHATASE N-TERMINAL DOMAIN-CONTAINING PROTEIN"/>
    <property type="match status" value="1"/>
</dbReference>
<dbReference type="Gene3D" id="3.20.20.140">
    <property type="entry name" value="Metal-dependent hydrolases"/>
    <property type="match status" value="1"/>
</dbReference>
<gene>
    <name evidence="2" type="ORF">J1C48_17555</name>
</gene>
<keyword evidence="3" id="KW-1185">Reference proteome</keyword>
<evidence type="ECO:0000313" key="2">
    <source>
        <dbReference type="EMBL" id="MBO0664390.1"/>
    </source>
</evidence>
<dbReference type="SMART" id="SM00481">
    <property type="entry name" value="POLIIIAc"/>
    <property type="match status" value="1"/>
</dbReference>
<accession>A0A939G1Z1</accession>
<dbReference type="InterPro" id="IPR004013">
    <property type="entry name" value="PHP_dom"/>
</dbReference>